<dbReference type="EMBL" id="JH651117">
    <property type="protein sequence ID" value="EXA29386.1"/>
    <property type="molecule type" value="Genomic_DNA"/>
</dbReference>
<evidence type="ECO:0000256" key="1">
    <source>
        <dbReference type="SAM" id="Phobius"/>
    </source>
</evidence>
<dbReference type="Proteomes" id="UP000030751">
    <property type="component" value="Unassembled WGS sequence"/>
</dbReference>
<name>W9NF93_FUSOX</name>
<feature type="transmembrane region" description="Helical" evidence="1">
    <location>
        <begin position="218"/>
        <end position="238"/>
    </location>
</feature>
<keyword evidence="1" id="KW-0812">Transmembrane</keyword>
<protein>
    <submittedName>
        <fullName evidence="2">Uncharacterized protein</fullName>
    </submittedName>
</protein>
<gene>
    <name evidence="2" type="ORF">FOVG_19107</name>
</gene>
<dbReference type="HOGENOM" id="CLU_071891_1_0_1"/>
<sequence>MFPPSLQSSMSQIRYFYRIIGLDTLRPGVMASEAPQKARLPSQAQVPTLTQVPAVTEMLQWNDAHQDADSKAVCPRPMSRVLYSESVDDDKAIRGSSGINWKFARQGEADSDRGQIYIHHVDHKFTLGTSLVNISVDGGRPAVAEEDVTFERKAFIDGVTYLLKALPRDLDVYELRRIQSALPEDVAHLDQVAVQQGDSLTQSASGRPRSILHRSVQITVVSLIFVLSFMLPYLMYLIRYIARMERKYKVFETVVGHGLSFVNSIGKQSLSLTETMCQMNDGKVGQALLEAFIWTVDGVARGISEGLGEGLHLYCSSHFH</sequence>
<organism evidence="2">
    <name type="scientific">Fusarium oxysporum f. sp. pisi HDV247</name>
    <dbReference type="NCBI Taxonomy" id="1080344"/>
    <lineage>
        <taxon>Eukaryota</taxon>
        <taxon>Fungi</taxon>
        <taxon>Dikarya</taxon>
        <taxon>Ascomycota</taxon>
        <taxon>Pezizomycotina</taxon>
        <taxon>Sordariomycetes</taxon>
        <taxon>Hypocreomycetidae</taxon>
        <taxon>Hypocreales</taxon>
        <taxon>Nectriaceae</taxon>
        <taxon>Fusarium</taxon>
        <taxon>Fusarium oxysporum species complex</taxon>
    </lineage>
</organism>
<dbReference type="OrthoDB" id="5220781at2759"/>
<accession>W9NF93</accession>
<keyword evidence="1" id="KW-1133">Transmembrane helix</keyword>
<dbReference type="AlphaFoldDB" id="W9NF93"/>
<reference evidence="2" key="2">
    <citation type="submission" date="2012-05" db="EMBL/GenBank/DDBJ databases">
        <title>Annotation of the Genome Sequence of Fusarium oxysporum HDV247.</title>
        <authorList>
            <consortium name="The Broad Institute Genomics Platform"/>
            <person name="Ma L.-J."/>
            <person name="Corby-Kistler H."/>
            <person name="Broz K."/>
            <person name="Gale L.R."/>
            <person name="Jonkers W."/>
            <person name="O'Donnell K."/>
            <person name="Ploetz R."/>
            <person name="Steinberg C."/>
            <person name="Schwartz D.C."/>
            <person name="VanEtten H."/>
            <person name="Zhou S."/>
            <person name="Young S.K."/>
            <person name="Zeng Q."/>
            <person name="Gargeya S."/>
            <person name="Fitzgerald M."/>
            <person name="Abouelleil A."/>
            <person name="Alvarado L."/>
            <person name="Chapman S.B."/>
            <person name="Gainer-Dewar J."/>
            <person name="Goldberg J."/>
            <person name="Griggs A."/>
            <person name="Gujja S."/>
            <person name="Hansen M."/>
            <person name="Howarth C."/>
            <person name="Imamovic A."/>
            <person name="Ireland A."/>
            <person name="Larimer J."/>
            <person name="McCowan C."/>
            <person name="Murphy C."/>
            <person name="Pearson M."/>
            <person name="Poon T.W."/>
            <person name="Priest M."/>
            <person name="Roberts A."/>
            <person name="Saif S."/>
            <person name="Shea T."/>
            <person name="Sykes S."/>
            <person name="Wortman J."/>
            <person name="Nusbaum C."/>
            <person name="Birren B."/>
        </authorList>
    </citation>
    <scope>NUCLEOTIDE SEQUENCE</scope>
    <source>
        <strain evidence="2">HDV247</strain>
    </source>
</reference>
<evidence type="ECO:0000313" key="2">
    <source>
        <dbReference type="EMBL" id="EXA29386.1"/>
    </source>
</evidence>
<keyword evidence="1" id="KW-0472">Membrane</keyword>
<proteinExistence type="predicted"/>
<reference evidence="2" key="1">
    <citation type="submission" date="2011-10" db="EMBL/GenBank/DDBJ databases">
        <title>The Genome Sequence of Fusarium oxysporum HDV247.</title>
        <authorList>
            <consortium name="The Broad Institute Genome Sequencing Platform"/>
            <person name="Ma L.-J."/>
            <person name="Gale L.R."/>
            <person name="Schwartz D.C."/>
            <person name="Zhou S."/>
            <person name="Corby-Kistler H."/>
            <person name="Young S.K."/>
            <person name="Zeng Q."/>
            <person name="Gargeya S."/>
            <person name="Fitzgerald M."/>
            <person name="Haas B."/>
            <person name="Abouelleil A."/>
            <person name="Alvarado L."/>
            <person name="Arachchi H.M."/>
            <person name="Berlin A."/>
            <person name="Brown A."/>
            <person name="Chapman S.B."/>
            <person name="Chen Z."/>
            <person name="Dunbar C."/>
            <person name="Freedman E."/>
            <person name="Gearin G."/>
            <person name="Goldberg J."/>
            <person name="Griggs A."/>
            <person name="Gujja S."/>
            <person name="Heiman D."/>
            <person name="Howarth C."/>
            <person name="Larson L."/>
            <person name="Lui A."/>
            <person name="MacDonald P.J.P."/>
            <person name="Montmayeur A."/>
            <person name="Murphy C."/>
            <person name="Neiman D."/>
            <person name="Pearson M."/>
            <person name="Priest M."/>
            <person name="Roberts A."/>
            <person name="Saif S."/>
            <person name="Shea T."/>
            <person name="Shenoy N."/>
            <person name="Sisk P."/>
            <person name="Stolte C."/>
            <person name="Sykes S."/>
            <person name="Wortman J."/>
            <person name="Nusbaum C."/>
            <person name="Birren B."/>
        </authorList>
    </citation>
    <scope>NUCLEOTIDE SEQUENCE [LARGE SCALE GENOMIC DNA]</scope>
    <source>
        <strain evidence="2">HDV247</strain>
    </source>
</reference>